<feature type="compositionally biased region" description="Basic and acidic residues" evidence="20">
    <location>
        <begin position="450"/>
        <end position="459"/>
    </location>
</feature>
<gene>
    <name evidence="22" type="ORF">HOLleu_36484</name>
</gene>
<keyword evidence="10" id="KW-0677">Repeat</keyword>
<keyword evidence="17" id="KW-0539">Nucleus</keyword>
<keyword evidence="13 18" id="KW-0697">Rotamase</keyword>
<accession>A0A9Q0YM88</accession>
<evidence type="ECO:0000256" key="5">
    <source>
        <dbReference type="ARBA" id="ARBA00004514"/>
    </source>
</evidence>
<evidence type="ECO:0000256" key="4">
    <source>
        <dbReference type="ARBA" id="ARBA00004245"/>
    </source>
</evidence>
<reference evidence="22" key="1">
    <citation type="submission" date="2021-10" db="EMBL/GenBank/DDBJ databases">
        <title>Tropical sea cucumber genome reveals ecological adaptation and Cuvierian tubules defense mechanism.</title>
        <authorList>
            <person name="Chen T."/>
        </authorList>
    </citation>
    <scope>NUCLEOTIDE SEQUENCE</scope>
    <source>
        <strain evidence="22">Nanhai2018</strain>
        <tissue evidence="22">Muscle</tissue>
    </source>
</reference>
<feature type="domain" description="PPIase FKBP-type" evidence="21">
    <location>
        <begin position="69"/>
        <end position="157"/>
    </location>
</feature>
<dbReference type="Gene3D" id="3.10.50.40">
    <property type="match status" value="2"/>
</dbReference>
<dbReference type="Pfam" id="PF00254">
    <property type="entry name" value="FKBP_C"/>
    <property type="match status" value="2"/>
</dbReference>
<dbReference type="AlphaFoldDB" id="A0A9Q0YM88"/>
<dbReference type="Proteomes" id="UP001152320">
    <property type="component" value="Chromosome 19"/>
</dbReference>
<organism evidence="22 23">
    <name type="scientific">Holothuria leucospilota</name>
    <name type="common">Black long sea cucumber</name>
    <name type="synonym">Mertensiothuria leucospilota</name>
    <dbReference type="NCBI Taxonomy" id="206669"/>
    <lineage>
        <taxon>Eukaryota</taxon>
        <taxon>Metazoa</taxon>
        <taxon>Echinodermata</taxon>
        <taxon>Eleutherozoa</taxon>
        <taxon>Echinozoa</taxon>
        <taxon>Holothuroidea</taxon>
        <taxon>Aspidochirotacea</taxon>
        <taxon>Aspidochirotida</taxon>
        <taxon>Holothuriidae</taxon>
        <taxon>Holothuria</taxon>
    </lineage>
</organism>
<dbReference type="InterPro" id="IPR011990">
    <property type="entry name" value="TPR-like_helical_dom_sf"/>
</dbReference>
<feature type="compositionally biased region" description="Basic and acidic residues" evidence="20">
    <location>
        <begin position="56"/>
        <end position="65"/>
    </location>
</feature>
<evidence type="ECO:0000313" key="22">
    <source>
        <dbReference type="EMBL" id="KAJ8023910.1"/>
    </source>
</evidence>
<keyword evidence="12" id="KW-0007">Acetylation</keyword>
<dbReference type="PANTHER" id="PTHR46512:SF9">
    <property type="entry name" value="PEPTIDYLPROLYL ISOMERASE"/>
    <property type="match status" value="1"/>
</dbReference>
<evidence type="ECO:0000256" key="17">
    <source>
        <dbReference type="ARBA" id="ARBA00023242"/>
    </source>
</evidence>
<evidence type="ECO:0000256" key="8">
    <source>
        <dbReference type="ARBA" id="ARBA00022553"/>
    </source>
</evidence>
<dbReference type="FunFam" id="1.25.40.10:FF:000008">
    <property type="entry name" value="Peptidylprolyl isomerase"/>
    <property type="match status" value="1"/>
</dbReference>
<keyword evidence="23" id="KW-1185">Reference proteome</keyword>
<dbReference type="EMBL" id="JAIZAY010000019">
    <property type="protein sequence ID" value="KAJ8023910.1"/>
    <property type="molecule type" value="Genomic_DNA"/>
</dbReference>
<feature type="region of interest" description="Disordered" evidence="20">
    <location>
        <begin position="1"/>
        <end position="65"/>
    </location>
</feature>
<keyword evidence="15" id="KW-0206">Cytoskeleton</keyword>
<dbReference type="OrthoDB" id="433738at2759"/>
<sequence length="501" mass="56090">MSNTEEVPTSGDVPMESANMGGDGPAEETYTPHPMAGQGEDISPNKDGGVLKAVKLKGDEGEQDRPMKGDKVFVHYVGTLLNGKKFDSSRDRGEKFSFDLGKSQVIKAWDIGVATMKRGEIAVLTCKPEYAYGKNAGQGQIPPNSTLVFEVELFDWKGEDISTDKDGGIIKRTMEAGDLDKHDTPNEDAVVDIHLTGFHEGRTFDDRDVKFTIGEGSDHGIVEGVEEGIQKMEKGEKAQLRLKPKYAFGAEGNKEFNIPADAQVQYHVHLKDFEQAKDTWEMDIEEKIKAGEECKEKGSAYFKSGNINGAVKKWKRIIFLLETESGLKEDEKEKSNSLQLAANLNLALAYLKTKEYAEAIKVCNTAFEFDANNEKGFFRRGQAYFGQTDFDVAKKDFEKVLELAPENKAAKNQITICNQKIKMQNEKEKRLYKNMFDTILKENRDKEEEIEQKKREMAENVKNFTIENEKKQGGGDGDEKMETEEDTKTEEVTNTGEGSSV</sequence>
<keyword evidence="14" id="KW-0496">Mitochondrion</keyword>
<evidence type="ECO:0000256" key="14">
    <source>
        <dbReference type="ARBA" id="ARBA00023128"/>
    </source>
</evidence>
<evidence type="ECO:0000256" key="20">
    <source>
        <dbReference type="SAM" id="MobiDB-lite"/>
    </source>
</evidence>
<feature type="compositionally biased region" description="Basic and acidic residues" evidence="20">
    <location>
        <begin position="467"/>
        <end position="480"/>
    </location>
</feature>
<dbReference type="GO" id="GO:0005829">
    <property type="term" value="C:cytosol"/>
    <property type="evidence" value="ECO:0007669"/>
    <property type="project" value="UniProtKB-SubCell"/>
</dbReference>
<name>A0A9Q0YM88_HOLLE</name>
<feature type="repeat" description="TPR" evidence="19">
    <location>
        <begin position="340"/>
        <end position="373"/>
    </location>
</feature>
<evidence type="ECO:0000256" key="18">
    <source>
        <dbReference type="PROSITE-ProRule" id="PRU00277"/>
    </source>
</evidence>
<dbReference type="Gene3D" id="1.25.40.10">
    <property type="entry name" value="Tetratricopeptide repeat domain"/>
    <property type="match status" value="1"/>
</dbReference>
<evidence type="ECO:0000256" key="10">
    <source>
        <dbReference type="ARBA" id="ARBA00022737"/>
    </source>
</evidence>
<keyword evidence="9" id="KW-0493">Microtubule</keyword>
<comment type="caution">
    <text evidence="22">The sequence shown here is derived from an EMBL/GenBank/DDBJ whole genome shotgun (WGS) entry which is preliminary data.</text>
</comment>
<evidence type="ECO:0000256" key="3">
    <source>
        <dbReference type="ARBA" id="ARBA00004173"/>
    </source>
</evidence>
<dbReference type="SUPFAM" id="SSF54534">
    <property type="entry name" value="FKBP-like"/>
    <property type="match status" value="2"/>
</dbReference>
<evidence type="ECO:0000256" key="13">
    <source>
        <dbReference type="ARBA" id="ARBA00023110"/>
    </source>
</evidence>
<evidence type="ECO:0000256" key="2">
    <source>
        <dbReference type="ARBA" id="ARBA00004123"/>
    </source>
</evidence>
<proteinExistence type="predicted"/>
<evidence type="ECO:0000256" key="15">
    <source>
        <dbReference type="ARBA" id="ARBA00023212"/>
    </source>
</evidence>
<keyword evidence="11 19" id="KW-0802">TPR repeat</keyword>
<evidence type="ECO:0000256" key="19">
    <source>
        <dbReference type="PROSITE-ProRule" id="PRU00339"/>
    </source>
</evidence>
<feature type="compositionally biased region" description="Polar residues" evidence="20">
    <location>
        <begin position="492"/>
        <end position="501"/>
    </location>
</feature>
<dbReference type="Pfam" id="PF07719">
    <property type="entry name" value="TPR_2"/>
    <property type="match status" value="1"/>
</dbReference>
<dbReference type="FunFam" id="3.10.50.40:FF:000006">
    <property type="entry name" value="Peptidyl-prolyl cis-trans isomerase"/>
    <property type="match status" value="1"/>
</dbReference>
<dbReference type="PROSITE" id="PS50005">
    <property type="entry name" value="TPR"/>
    <property type="match status" value="2"/>
</dbReference>
<keyword evidence="7" id="KW-0963">Cytoplasm</keyword>
<evidence type="ECO:0000256" key="11">
    <source>
        <dbReference type="ARBA" id="ARBA00022803"/>
    </source>
</evidence>
<evidence type="ECO:0000259" key="21">
    <source>
        <dbReference type="PROSITE" id="PS50059"/>
    </source>
</evidence>
<evidence type="ECO:0000256" key="12">
    <source>
        <dbReference type="ARBA" id="ARBA00022990"/>
    </source>
</evidence>
<protein>
    <recommendedName>
        <fullName evidence="18">peptidylprolyl isomerase</fullName>
        <ecNumber evidence="18">5.2.1.8</ecNumber>
    </recommendedName>
</protein>
<keyword evidence="6" id="KW-0488">Methylation</keyword>
<dbReference type="InterPro" id="IPR046357">
    <property type="entry name" value="PPIase_dom_sf"/>
</dbReference>
<evidence type="ECO:0000256" key="1">
    <source>
        <dbReference type="ARBA" id="ARBA00000971"/>
    </source>
</evidence>
<dbReference type="SUPFAM" id="SSF48452">
    <property type="entry name" value="TPR-like"/>
    <property type="match status" value="1"/>
</dbReference>
<dbReference type="InterPro" id="IPR019734">
    <property type="entry name" value="TPR_rpt"/>
</dbReference>
<comment type="catalytic activity">
    <reaction evidence="1 18">
        <text>[protein]-peptidylproline (omega=180) = [protein]-peptidylproline (omega=0)</text>
        <dbReference type="Rhea" id="RHEA:16237"/>
        <dbReference type="Rhea" id="RHEA-COMP:10747"/>
        <dbReference type="Rhea" id="RHEA-COMP:10748"/>
        <dbReference type="ChEBI" id="CHEBI:83833"/>
        <dbReference type="ChEBI" id="CHEBI:83834"/>
        <dbReference type="EC" id="5.2.1.8"/>
    </reaction>
</comment>
<evidence type="ECO:0000256" key="6">
    <source>
        <dbReference type="ARBA" id="ARBA00022481"/>
    </source>
</evidence>
<dbReference type="GO" id="GO:0003755">
    <property type="term" value="F:peptidyl-prolyl cis-trans isomerase activity"/>
    <property type="evidence" value="ECO:0007669"/>
    <property type="project" value="UniProtKB-KW"/>
</dbReference>
<evidence type="ECO:0000256" key="7">
    <source>
        <dbReference type="ARBA" id="ARBA00022490"/>
    </source>
</evidence>
<dbReference type="InterPro" id="IPR050754">
    <property type="entry name" value="FKBP4/5/8-like"/>
</dbReference>
<feature type="domain" description="PPIase FKBP-type" evidence="21">
    <location>
        <begin position="188"/>
        <end position="274"/>
    </location>
</feature>
<dbReference type="PANTHER" id="PTHR46512">
    <property type="entry name" value="PEPTIDYLPROLYL ISOMERASE"/>
    <property type="match status" value="1"/>
</dbReference>
<feature type="region of interest" description="Disordered" evidence="20">
    <location>
        <begin position="450"/>
        <end position="501"/>
    </location>
</feature>
<feature type="repeat" description="TPR" evidence="19">
    <location>
        <begin position="374"/>
        <end position="407"/>
    </location>
</feature>
<dbReference type="GO" id="GO:0005739">
    <property type="term" value="C:mitochondrion"/>
    <property type="evidence" value="ECO:0007669"/>
    <property type="project" value="UniProtKB-SubCell"/>
</dbReference>
<keyword evidence="16 18" id="KW-0413">Isomerase</keyword>
<dbReference type="PROSITE" id="PS50059">
    <property type="entry name" value="FKBP_PPIASE"/>
    <property type="match status" value="2"/>
</dbReference>
<evidence type="ECO:0000256" key="16">
    <source>
        <dbReference type="ARBA" id="ARBA00023235"/>
    </source>
</evidence>
<comment type="subcellular location">
    <subcellularLocation>
        <location evidence="4">Cytoplasm</location>
        <location evidence="4">Cytoskeleton</location>
    </subcellularLocation>
    <subcellularLocation>
        <location evidence="5">Cytoplasm</location>
        <location evidence="5">Cytosol</location>
    </subcellularLocation>
    <subcellularLocation>
        <location evidence="3">Mitochondrion</location>
    </subcellularLocation>
    <subcellularLocation>
        <location evidence="2">Nucleus</location>
    </subcellularLocation>
</comment>
<dbReference type="InterPro" id="IPR013105">
    <property type="entry name" value="TPR_2"/>
</dbReference>
<dbReference type="EC" id="5.2.1.8" evidence="18"/>
<dbReference type="GO" id="GO:0005634">
    <property type="term" value="C:nucleus"/>
    <property type="evidence" value="ECO:0007669"/>
    <property type="project" value="UniProtKB-SubCell"/>
</dbReference>
<keyword evidence="8" id="KW-0597">Phosphoprotein</keyword>
<evidence type="ECO:0000256" key="9">
    <source>
        <dbReference type="ARBA" id="ARBA00022701"/>
    </source>
</evidence>
<evidence type="ECO:0000313" key="23">
    <source>
        <dbReference type="Proteomes" id="UP001152320"/>
    </source>
</evidence>
<dbReference type="FunFam" id="3.10.50.40:FF:000013">
    <property type="entry name" value="Peptidylprolyl isomerase"/>
    <property type="match status" value="1"/>
</dbReference>
<dbReference type="GO" id="GO:0005874">
    <property type="term" value="C:microtubule"/>
    <property type="evidence" value="ECO:0007669"/>
    <property type="project" value="UniProtKB-KW"/>
</dbReference>
<dbReference type="InterPro" id="IPR001179">
    <property type="entry name" value="PPIase_FKBP_dom"/>
</dbReference>
<dbReference type="Pfam" id="PF13181">
    <property type="entry name" value="TPR_8"/>
    <property type="match status" value="1"/>
</dbReference>
<dbReference type="SMART" id="SM00028">
    <property type="entry name" value="TPR"/>
    <property type="match status" value="3"/>
</dbReference>